<proteinExistence type="predicted"/>
<reference evidence="2" key="1">
    <citation type="submission" date="2020-02" db="EMBL/GenBank/DDBJ databases">
        <authorList>
            <person name="Meier V. D."/>
        </authorList>
    </citation>
    <scope>NUCLEOTIDE SEQUENCE</scope>
    <source>
        <strain evidence="2">AVDCRST_MAG12</strain>
    </source>
</reference>
<protein>
    <submittedName>
        <fullName evidence="2">Uncharacterized protein</fullName>
    </submittedName>
</protein>
<feature type="region of interest" description="Disordered" evidence="1">
    <location>
        <begin position="1"/>
        <end position="22"/>
    </location>
</feature>
<sequence length="22" mass="2412">EGYRVNSQRLPGASRGQGHDRA</sequence>
<organism evidence="2">
    <name type="scientific">uncultured Rubrobacteraceae bacterium</name>
    <dbReference type="NCBI Taxonomy" id="349277"/>
    <lineage>
        <taxon>Bacteria</taxon>
        <taxon>Bacillati</taxon>
        <taxon>Actinomycetota</taxon>
        <taxon>Rubrobacteria</taxon>
        <taxon>Rubrobacterales</taxon>
        <taxon>Rubrobacteraceae</taxon>
        <taxon>environmental samples</taxon>
    </lineage>
</organism>
<evidence type="ECO:0000313" key="2">
    <source>
        <dbReference type="EMBL" id="CAA9498278.1"/>
    </source>
</evidence>
<dbReference type="AlphaFoldDB" id="A0A6J4SKB2"/>
<name>A0A6J4SKB2_9ACTN</name>
<gene>
    <name evidence="2" type="ORF">AVDCRST_MAG12-2492</name>
</gene>
<feature type="non-terminal residue" evidence="2">
    <location>
        <position position="1"/>
    </location>
</feature>
<dbReference type="EMBL" id="CADCVK010000363">
    <property type="protein sequence ID" value="CAA9498278.1"/>
    <property type="molecule type" value="Genomic_DNA"/>
</dbReference>
<feature type="non-terminal residue" evidence="2">
    <location>
        <position position="22"/>
    </location>
</feature>
<evidence type="ECO:0000256" key="1">
    <source>
        <dbReference type="SAM" id="MobiDB-lite"/>
    </source>
</evidence>
<accession>A0A6J4SKB2</accession>